<comment type="caution">
    <text evidence="2">The sequence shown here is derived from an EMBL/GenBank/DDBJ whole genome shotgun (WGS) entry which is preliminary data.</text>
</comment>
<dbReference type="OrthoDB" id="64126at2759"/>
<accession>A0A1V9YLY9</accession>
<protein>
    <submittedName>
        <fullName evidence="2">Uncharacterized protein</fullName>
    </submittedName>
</protein>
<dbReference type="STRING" id="1202772.A0A1V9YLY9"/>
<sequence length="1733" mass="189477">MSRGRRATCPDDEDAWENDFNFDGLSARVAHSPPTSPTPAFERVALNYRLVDVLGRVCAAVNELLDEEFKLQQQCCRPLTTPSSTIEHAFELLANGCWMVCRGETNGTAATFDKVAAKVAVKSPRKSSKSTTDEARHNIILVWLHVETYALATSMSKDAVFATLHPAITTARAALVAAPASASPLLALAVMLLGEMLDAITSRAEVAPIGTTSPKKSAHQAELVFTLRVCGVGLALVGSTLVPELLCQLPWRSVATMSLCLAHLLVQSLELPAATDFGCVASKAAAYLVHDTAMLAQAKAVLCLAQAEQTRLADEDWAAASSPERESSLQCSPALAPADDTNDDSENWDVELMRDEQSAATSSLSTVLNMRELFLDEKAPAVQPPLLRPRWLTQVIDEHHSLEKPPPPLPPPPSPYSKSFAALESGHLLANVRELRSMDTWLEGLLILPSPTGAVSSDLSPLSADWCNAMYDRCTRCPPDVGWEYAVAFFEVLAPPIAPAAHVMSTADIILSAMAVGLHLIGRRFDALRPWVLTLQAHSSNDWVRAAAVEMLSVECEIHVALVTGAEDFGDSEERATLVARVHALSSDVHAHFVEAGEVLCAGCPASVAAMELSMRVHLALHCLHLGLSPLSLQLISRQSIVAEDDDEGARLGRAPNAFAYLASVASPPAVWHRVLYLYPFLPLTSPVRVRAGAVMGVTMMTLGARKDAENVLYEAVYLWHVGGRNCVDPATAWTLSHLADALVANDKYSFAVAAYDAALRAGDTTFGIDLERKLAIVAAEHGDTDRSLALYAQIRARSKAAGRWFEFTYLSGLLAALRMETGEFAAAAADMDGVLAEMTTVVVAQDVQVELLALAVRAATCHLKLALPARAIALLESCRAQLSLVATHTCAAAAKRVVVLVWLATAYLDAKAWDRCGQMLQEIVALRKATRCRHNCLAIANSSFAVLPPGWHLAPSLPEHPSADLYPLFTMLALRTHEFEKAAHYSALAIVTVEIDVDADCGALARLYYRRGKVLEACLDHPGIFPMKLHGPECDQLLAAHKPRLKQYHRKSLALLRSRLAADSDESTFRRLYYAVRCLHHSFELYKAAGHRRGMARAANRLVGAYLDKVFLAVMVRNDPLDAVATLRPKHLHTSDTRDDTSEVSFGLDDMAPPATLAFDLSLQALDVGQYMDACVHLAHLCALRGDWPDALSYWYEARDVFYVCGRARPARFVQRLVRLLLCCEPALVAANVPLLEVAAGVGCPWWWRPMRHKNAGLPAETSLSWHYKLQHARDRPSKGHTRHQSDSLEHLMQRLPGRRRGQHLSFPPRMATKTRQPKAIKVINRPWCGLLPVLQEVFEAADSSASATALRFDAQQQRLLLLIKHHAAQHEDAPLVGAQKNLRLLRELWRLMEEARGGGLSQWCASLLVDATAEPTVYLIGHRSFVGCFSSATAEIHWREVLGDVVDAFSSQSRPPSVYPQRQRFNRQNGSTSLQLWRRVLASEPTTFAERIAWLAQWSPEGPKHDEIRGASPLAKHIPCRPPPQVTTKLVIARTLCQMPWEALLAGCGQVQRALGGDSAEAPSALHMAFFLVRYIPTSALETEGAAVWEAADSARRETKVLPKKICMLSVPGDDATAAFECAARRLRRKKPGLPPAMAPTIVALVSWHDMHRDAVMALCKCPLLFALVAVPPAFLQPLAVTLVAQRPARHVRALFKPAKAQEPPTARNWIHKVTSEFGRAHGIVVASVMN</sequence>
<evidence type="ECO:0000313" key="2">
    <source>
        <dbReference type="EMBL" id="OQR86735.1"/>
    </source>
</evidence>
<reference evidence="2 3" key="1">
    <citation type="journal article" date="2014" name="Genome Biol. Evol.">
        <title>The secreted proteins of Achlya hypogyna and Thraustotheca clavata identify the ancestral oomycete secretome and reveal gene acquisitions by horizontal gene transfer.</title>
        <authorList>
            <person name="Misner I."/>
            <person name="Blouin N."/>
            <person name="Leonard G."/>
            <person name="Richards T.A."/>
            <person name="Lane C.E."/>
        </authorList>
    </citation>
    <scope>NUCLEOTIDE SEQUENCE [LARGE SCALE GENOMIC DNA]</scope>
    <source>
        <strain evidence="2 3">ATCC 48635</strain>
    </source>
</reference>
<evidence type="ECO:0000313" key="3">
    <source>
        <dbReference type="Proteomes" id="UP000243579"/>
    </source>
</evidence>
<name>A0A1V9YLY9_ACHHY</name>
<organism evidence="2 3">
    <name type="scientific">Achlya hypogyna</name>
    <name type="common">Oomycete</name>
    <name type="synonym">Protoachlya hypogyna</name>
    <dbReference type="NCBI Taxonomy" id="1202772"/>
    <lineage>
        <taxon>Eukaryota</taxon>
        <taxon>Sar</taxon>
        <taxon>Stramenopiles</taxon>
        <taxon>Oomycota</taxon>
        <taxon>Saprolegniomycetes</taxon>
        <taxon>Saprolegniales</taxon>
        <taxon>Achlyaceae</taxon>
        <taxon>Achlya</taxon>
    </lineage>
</organism>
<dbReference type="Proteomes" id="UP000243579">
    <property type="component" value="Unassembled WGS sequence"/>
</dbReference>
<dbReference type="InterPro" id="IPR011990">
    <property type="entry name" value="TPR-like_helical_dom_sf"/>
</dbReference>
<gene>
    <name evidence="2" type="ORF">ACHHYP_09997</name>
</gene>
<evidence type="ECO:0000256" key="1">
    <source>
        <dbReference type="SAM" id="MobiDB-lite"/>
    </source>
</evidence>
<dbReference type="Gene3D" id="1.25.40.10">
    <property type="entry name" value="Tetratricopeptide repeat domain"/>
    <property type="match status" value="1"/>
</dbReference>
<proteinExistence type="predicted"/>
<keyword evidence="3" id="KW-1185">Reference proteome</keyword>
<feature type="region of interest" description="Disordered" evidence="1">
    <location>
        <begin position="315"/>
        <end position="345"/>
    </location>
</feature>
<dbReference type="EMBL" id="JNBR01001486">
    <property type="protein sequence ID" value="OQR86735.1"/>
    <property type="molecule type" value="Genomic_DNA"/>
</dbReference>